<dbReference type="PANTHER" id="PTHR11748:SF111">
    <property type="entry name" value="D-LACTATE DEHYDROGENASE, MITOCHONDRIAL-RELATED"/>
    <property type="match status" value="1"/>
</dbReference>
<dbReference type="InterPro" id="IPR016171">
    <property type="entry name" value="Vanillyl_alc_oxidase_C-sub2"/>
</dbReference>
<evidence type="ECO:0000256" key="5">
    <source>
        <dbReference type="ARBA" id="ARBA00022946"/>
    </source>
</evidence>
<dbReference type="EMBL" id="SOJN01000017">
    <property type="protein sequence ID" value="TET47545.1"/>
    <property type="molecule type" value="Genomic_DNA"/>
</dbReference>
<evidence type="ECO:0000313" key="10">
    <source>
        <dbReference type="Proteomes" id="UP000315525"/>
    </source>
</evidence>
<organism evidence="9 10">
    <name type="scientific">candidate division TA06 bacterium</name>
    <dbReference type="NCBI Taxonomy" id="2250710"/>
    <lineage>
        <taxon>Bacteria</taxon>
        <taxon>Bacteria division TA06</taxon>
    </lineage>
</organism>
<dbReference type="SUPFAM" id="SSF55103">
    <property type="entry name" value="FAD-linked oxidases, C-terminal domain"/>
    <property type="match status" value="1"/>
</dbReference>
<dbReference type="InterPro" id="IPR016169">
    <property type="entry name" value="FAD-bd_PCMH_sub2"/>
</dbReference>
<keyword evidence="6" id="KW-0560">Oxidoreductase</keyword>
<evidence type="ECO:0000256" key="6">
    <source>
        <dbReference type="ARBA" id="ARBA00023002"/>
    </source>
</evidence>
<comment type="caution">
    <text evidence="9">The sequence shown here is derived from an EMBL/GenBank/DDBJ whole genome shotgun (WGS) entry which is preliminary data.</text>
</comment>
<evidence type="ECO:0000256" key="3">
    <source>
        <dbReference type="ARBA" id="ARBA00022630"/>
    </source>
</evidence>
<sequence>MTHQEVLELSQIVGEERITSDEIDLLLHSGDLAPLPESLRNIYGIKLPDTLVFPQDVEQVSAVLKFANQKDIPVTPRGAATTATGAAIPVEGGIAMDLFRLNEIVEFNPQDEYITVGAGCPWKRIIDFLENRGFQLGGYPSSAPSATVGGWFGAGASAGVGVPQYGPAGEQVISMEVVLPDGKIYNTGPRESWLFIGSEGTLGVICEVTLKIYPKPERKFFMYDFDSIDAGVKALDGLWRLKPYFLTTINSGLASMLNEVGMHMSSKPLIIVGMVGGDEESLKTRWRSVEKACMEGSFLGEKPAEEEWENRFKVGLSFKTLGPSLMALEIRIPVPELLPLLNELEDILRNERWGVETLQGDHGTVCAVIYMLADEREKVAFLNKFSYIITAARLAFKHKGFLFGVGLHNTSHMNALHGEAFHFMRLIKNKIDPREIMNPSKTVQVRMPFFMLAMSMGMMRGVPGLVLFGMELASYLPLGLLRFGLGLMGEGIK</sequence>
<dbReference type="InterPro" id="IPR016164">
    <property type="entry name" value="FAD-linked_Oxase-like_C"/>
</dbReference>
<dbReference type="GO" id="GO:0004458">
    <property type="term" value="F:D-lactate dehydrogenase (cytochrome) activity"/>
    <property type="evidence" value="ECO:0007669"/>
    <property type="project" value="UniProtKB-EC"/>
</dbReference>
<keyword evidence="3" id="KW-0285">Flavoprotein</keyword>
<evidence type="ECO:0000256" key="4">
    <source>
        <dbReference type="ARBA" id="ARBA00022827"/>
    </source>
</evidence>
<dbReference type="Proteomes" id="UP000315525">
    <property type="component" value="Unassembled WGS sequence"/>
</dbReference>
<reference evidence="9 10" key="1">
    <citation type="submission" date="2019-03" db="EMBL/GenBank/DDBJ databases">
        <title>Metabolic potential of uncultured bacteria and archaea associated with petroleum seepage in deep-sea sediments.</title>
        <authorList>
            <person name="Dong X."/>
            <person name="Hubert C."/>
        </authorList>
    </citation>
    <scope>NUCLEOTIDE SEQUENCE [LARGE SCALE GENOMIC DNA]</scope>
    <source>
        <strain evidence="9">E44_bin18</strain>
    </source>
</reference>
<dbReference type="Gene3D" id="1.10.45.10">
    <property type="entry name" value="Vanillyl-alcohol Oxidase, Chain A, domain 4"/>
    <property type="match status" value="1"/>
</dbReference>
<dbReference type="PROSITE" id="PS51387">
    <property type="entry name" value="FAD_PCMH"/>
    <property type="match status" value="1"/>
</dbReference>
<dbReference type="GO" id="GO:0071949">
    <property type="term" value="F:FAD binding"/>
    <property type="evidence" value="ECO:0007669"/>
    <property type="project" value="InterPro"/>
</dbReference>
<accession>A0A523UYD6</accession>
<dbReference type="Pfam" id="PF02913">
    <property type="entry name" value="FAD-oxidase_C"/>
    <property type="match status" value="1"/>
</dbReference>
<dbReference type="InterPro" id="IPR016166">
    <property type="entry name" value="FAD-bd_PCMH"/>
</dbReference>
<protein>
    <recommendedName>
        <fullName evidence="7">D-lactate dehydrogenase (cytochrome)</fullName>
        <ecNumber evidence="7">1.1.2.4</ecNumber>
    </recommendedName>
</protein>
<evidence type="ECO:0000259" key="8">
    <source>
        <dbReference type="PROSITE" id="PS51387"/>
    </source>
</evidence>
<gene>
    <name evidence="9" type="ORF">E3J62_01085</name>
</gene>
<evidence type="ECO:0000313" key="9">
    <source>
        <dbReference type="EMBL" id="TET47545.1"/>
    </source>
</evidence>
<dbReference type="AlphaFoldDB" id="A0A523UYD6"/>
<dbReference type="SUPFAM" id="SSF56176">
    <property type="entry name" value="FAD-binding/transporter-associated domain-like"/>
    <property type="match status" value="1"/>
</dbReference>
<evidence type="ECO:0000256" key="2">
    <source>
        <dbReference type="ARBA" id="ARBA00008000"/>
    </source>
</evidence>
<dbReference type="InterPro" id="IPR004113">
    <property type="entry name" value="FAD-bd_oxidored_4_C"/>
</dbReference>
<evidence type="ECO:0000256" key="1">
    <source>
        <dbReference type="ARBA" id="ARBA00001974"/>
    </source>
</evidence>
<feature type="domain" description="FAD-binding PCMH-type" evidence="8">
    <location>
        <begin position="44"/>
        <end position="215"/>
    </location>
</feature>
<evidence type="ECO:0000256" key="7">
    <source>
        <dbReference type="ARBA" id="ARBA00038897"/>
    </source>
</evidence>
<dbReference type="GO" id="GO:0008720">
    <property type="term" value="F:D-lactate dehydrogenase (NAD+) activity"/>
    <property type="evidence" value="ECO:0007669"/>
    <property type="project" value="TreeGrafter"/>
</dbReference>
<dbReference type="GO" id="GO:1903457">
    <property type="term" value="P:lactate catabolic process"/>
    <property type="evidence" value="ECO:0007669"/>
    <property type="project" value="TreeGrafter"/>
</dbReference>
<name>A0A523UYD6_UNCT6</name>
<dbReference type="Pfam" id="PF01565">
    <property type="entry name" value="FAD_binding_4"/>
    <property type="match status" value="1"/>
</dbReference>
<comment type="cofactor">
    <cofactor evidence="1">
        <name>FAD</name>
        <dbReference type="ChEBI" id="CHEBI:57692"/>
    </cofactor>
</comment>
<keyword evidence="4" id="KW-0274">FAD</keyword>
<dbReference type="Gene3D" id="3.30.465.10">
    <property type="match status" value="1"/>
</dbReference>
<dbReference type="PANTHER" id="PTHR11748">
    <property type="entry name" value="D-LACTATE DEHYDROGENASE"/>
    <property type="match status" value="1"/>
</dbReference>
<proteinExistence type="inferred from homology"/>
<comment type="similarity">
    <text evidence="2">Belongs to the FAD-binding oxidoreductase/transferase type 4 family.</text>
</comment>
<dbReference type="InterPro" id="IPR006094">
    <property type="entry name" value="Oxid_FAD_bind_N"/>
</dbReference>
<dbReference type="InterPro" id="IPR036318">
    <property type="entry name" value="FAD-bd_PCMH-like_sf"/>
</dbReference>
<keyword evidence="5" id="KW-0809">Transit peptide</keyword>
<dbReference type="EC" id="1.1.2.4" evidence="7"/>